<name>A0A2T4A4M5_TRIHA</name>
<gene>
    <name evidence="2" type="ORF">M431DRAFT_18432</name>
</gene>
<dbReference type="PANTHER" id="PTHR37049">
    <property type="entry name" value="PEPTIDASE S41 FAMILY PROTEIN"/>
    <property type="match status" value="1"/>
</dbReference>
<protein>
    <recommendedName>
        <fullName evidence="1">CPAF-like PDZ domain-containing protein</fullName>
    </recommendedName>
</protein>
<dbReference type="Pfam" id="PF23658">
    <property type="entry name" value="PDZ_CPAF_rel"/>
    <property type="match status" value="1"/>
</dbReference>
<keyword evidence="3" id="KW-1185">Reference proteome</keyword>
<dbReference type="InterPro" id="IPR029045">
    <property type="entry name" value="ClpP/crotonase-like_dom_sf"/>
</dbReference>
<dbReference type="Proteomes" id="UP000241690">
    <property type="component" value="Unassembled WGS sequence"/>
</dbReference>
<dbReference type="EMBL" id="KZ679684">
    <property type="protein sequence ID" value="PTB51996.1"/>
    <property type="molecule type" value="Genomic_DNA"/>
</dbReference>
<dbReference type="AlphaFoldDB" id="A0A2T4A4M5"/>
<dbReference type="GeneID" id="36621726"/>
<evidence type="ECO:0000259" key="1">
    <source>
        <dbReference type="Pfam" id="PF23658"/>
    </source>
</evidence>
<dbReference type="STRING" id="983964.A0A2T4A4M5"/>
<reference evidence="2 3" key="1">
    <citation type="submission" date="2016-07" db="EMBL/GenBank/DDBJ databases">
        <title>Multiple horizontal gene transfer events from other fungi enriched the ability of initially mycotrophic Trichoderma (Ascomycota) to feed on dead plant biomass.</title>
        <authorList>
            <consortium name="DOE Joint Genome Institute"/>
            <person name="Aerts A."/>
            <person name="Atanasova L."/>
            <person name="Chenthamara K."/>
            <person name="Zhang J."/>
            <person name="Grujic M."/>
            <person name="Henrissat B."/>
            <person name="Kuo A."/>
            <person name="Salamov A."/>
            <person name="Lipzen A."/>
            <person name="Labutti K."/>
            <person name="Barry K."/>
            <person name="Miao Y."/>
            <person name="Rahimi M.J."/>
            <person name="Shen Q."/>
            <person name="Grigoriev I.V."/>
            <person name="Kubicek C.P."/>
            <person name="Druzhinina I.S."/>
        </authorList>
    </citation>
    <scope>NUCLEOTIDE SEQUENCE [LARGE SCALE GENOMIC DNA]</scope>
    <source>
        <strain evidence="2 3">CBS 226.95</strain>
    </source>
</reference>
<dbReference type="SUPFAM" id="SSF56601">
    <property type="entry name" value="beta-lactamase/transpeptidase-like"/>
    <property type="match status" value="1"/>
</dbReference>
<dbReference type="InterPro" id="IPR052766">
    <property type="entry name" value="S41A_metabolite_peptidase"/>
</dbReference>
<dbReference type="InterPro" id="IPR012338">
    <property type="entry name" value="Beta-lactam/transpept-like"/>
</dbReference>
<evidence type="ECO:0000313" key="3">
    <source>
        <dbReference type="Proteomes" id="UP000241690"/>
    </source>
</evidence>
<organism evidence="2 3">
    <name type="scientific">Trichoderma harzianum CBS 226.95</name>
    <dbReference type="NCBI Taxonomy" id="983964"/>
    <lineage>
        <taxon>Eukaryota</taxon>
        <taxon>Fungi</taxon>
        <taxon>Dikarya</taxon>
        <taxon>Ascomycota</taxon>
        <taxon>Pezizomycotina</taxon>
        <taxon>Sordariomycetes</taxon>
        <taxon>Hypocreomycetidae</taxon>
        <taxon>Hypocreales</taxon>
        <taxon>Hypocreaceae</taxon>
        <taxon>Trichoderma</taxon>
    </lineage>
</organism>
<dbReference type="RefSeq" id="XP_024771673.1">
    <property type="nucleotide sequence ID" value="XM_024913165.1"/>
</dbReference>
<dbReference type="Gene3D" id="3.40.710.10">
    <property type="entry name" value="DD-peptidase/beta-lactamase superfamily"/>
    <property type="match status" value="1"/>
</dbReference>
<dbReference type="SUPFAM" id="SSF52096">
    <property type="entry name" value="ClpP/crotonase"/>
    <property type="match status" value="1"/>
</dbReference>
<proteinExistence type="predicted"/>
<evidence type="ECO:0000313" key="2">
    <source>
        <dbReference type="EMBL" id="PTB51996.1"/>
    </source>
</evidence>
<dbReference type="InterPro" id="IPR056186">
    <property type="entry name" value="PDZ_CPAF-rel"/>
</dbReference>
<feature type="domain" description="CPAF-like PDZ" evidence="1">
    <location>
        <begin position="402"/>
        <end position="522"/>
    </location>
</feature>
<dbReference type="PANTHER" id="PTHR37049:SF4">
    <property type="entry name" value="RHODANESE DOMAIN-CONTAINING PROTEIN"/>
    <property type="match status" value="1"/>
</dbReference>
<dbReference type="Gene3D" id="3.90.226.10">
    <property type="entry name" value="2-enoyl-CoA Hydratase, Chain A, domain 1"/>
    <property type="match status" value="1"/>
</dbReference>
<sequence length="966" mass="106265">MGTPDSYQERFGREDRVLPPDFPDDAHPLARNQLTHLFFEPGEGFEYGWGIYCVQLLVGRLGGKDRFFEYVDHHIFGALGMTTSTYRPALAPQVWKRRLQMVERKVDASTMNGEAYLVARDKDTYGLTCSISDLARLFGDIISPDCKLLQRQEHRDLFFAPQLTPGSLAHQSLLAETTNYGFLLPLEQDVPHKVSWALIPPPAMNWTAAGALVEEDGSLPGSCIPKGTVAFEGQPNIIWTMNREKGRMMLFGTQLLPGYDVKAHNLAVQFLADKVEPCAEVSNLWAAQISSTALPSVPASLAYACLNTIPLHKDAGIELIDSLEPYLEWQTDAAYKADPPADYFYPPHDIFKALAGVRADLVADKYTNEYEFQVDLYARVFAPAHDGHFVFYPDALTIAFEWTRAKPIVSISENGRDLPVVKLYEDVAKDPKTAPTITKINGIEASKYILDTIAVASFNQDIDAAYNSMFYSKGFAAATGTQGYFSGGGRIRYLYQGPETKFTFDNGTTATFENTASVKANMTGVVDGQSYFDTFCFLSVDFFRRSAVPAEPATIGARAQPGQNPGYPVPVLATNDGIVSGYFLEGGGLDDVAVISILTFEPSSPPQFQAVVQNFFAEAVAAGKSKLVVDFQGNPGGFIALGYDFYGQLFPHIRADGFSRWKLSPEFETIAHAFSNATKGVNPYTEADIGKIQAYLTSENWRFDLDKKEQPFTSFADKFAPRVFQGTNYTDLMRWNWSDPLISTNFTTGFGLGISGYGSRVNLTQPFLPENIVLLYDGSCASTCTLASEFLRINAGVKSVAFGGRPKKGPIQAVGGVKGSQVYQLTNIFQLAEQGIILGTSPANVEALQNVNPLPIVRSTAGSVNVRDQILRPNLHDGLPAQFVVEHADCRLYWTAPMVNDITEVWKAAANAAFNNAKCADGGIAHRAPKSFVRPVVNPKLPMDIDLDKTERSGLWNAKFRLRTID</sequence>
<accession>A0A2T4A4M5</accession>